<protein>
    <submittedName>
        <fullName evidence="1">Uncharacterized protein</fullName>
    </submittedName>
</protein>
<dbReference type="Proteomes" id="UP000886998">
    <property type="component" value="Unassembled WGS sequence"/>
</dbReference>
<keyword evidence="2" id="KW-1185">Reference proteome</keyword>
<dbReference type="EMBL" id="BMAV01025785">
    <property type="protein sequence ID" value="GFS44708.1"/>
    <property type="molecule type" value="Genomic_DNA"/>
</dbReference>
<organism evidence="1 2">
    <name type="scientific">Trichonephila inaurata madagascariensis</name>
    <dbReference type="NCBI Taxonomy" id="2747483"/>
    <lineage>
        <taxon>Eukaryota</taxon>
        <taxon>Metazoa</taxon>
        <taxon>Ecdysozoa</taxon>
        <taxon>Arthropoda</taxon>
        <taxon>Chelicerata</taxon>
        <taxon>Arachnida</taxon>
        <taxon>Araneae</taxon>
        <taxon>Araneomorphae</taxon>
        <taxon>Entelegynae</taxon>
        <taxon>Araneoidea</taxon>
        <taxon>Nephilidae</taxon>
        <taxon>Trichonephila</taxon>
        <taxon>Trichonephila inaurata</taxon>
    </lineage>
</organism>
<evidence type="ECO:0000313" key="1">
    <source>
        <dbReference type="EMBL" id="GFS44708.1"/>
    </source>
</evidence>
<accession>A0A8X6IH28</accession>
<comment type="caution">
    <text evidence="1">The sequence shown here is derived from an EMBL/GenBank/DDBJ whole genome shotgun (WGS) entry which is preliminary data.</text>
</comment>
<name>A0A8X6IH28_9ARAC</name>
<proteinExistence type="predicted"/>
<gene>
    <name evidence="1" type="ORF">TNIN_142501</name>
</gene>
<dbReference type="AlphaFoldDB" id="A0A8X6IH28"/>
<reference evidence="1" key="1">
    <citation type="submission" date="2020-08" db="EMBL/GenBank/DDBJ databases">
        <title>Multicomponent nature underlies the extraordinary mechanical properties of spider dragline silk.</title>
        <authorList>
            <person name="Kono N."/>
            <person name="Nakamura H."/>
            <person name="Mori M."/>
            <person name="Yoshida Y."/>
            <person name="Ohtoshi R."/>
            <person name="Malay A.D."/>
            <person name="Moran D.A.P."/>
            <person name="Tomita M."/>
            <person name="Numata K."/>
            <person name="Arakawa K."/>
        </authorList>
    </citation>
    <scope>NUCLEOTIDE SEQUENCE</scope>
</reference>
<evidence type="ECO:0000313" key="2">
    <source>
        <dbReference type="Proteomes" id="UP000886998"/>
    </source>
</evidence>
<sequence>MGLCKGPHTSQRRRRAFINPFARPWEDRQGVVTGISQKRVFGERDNDKFPLLRWFLETRIRFRVTFTLPPFENSQSDITRLRSMPGN</sequence>